<evidence type="ECO:0000313" key="3">
    <source>
        <dbReference type="EMBL" id="UJO22880.1"/>
    </source>
</evidence>
<feature type="compositionally biased region" description="Low complexity" evidence="1">
    <location>
        <begin position="111"/>
        <end position="125"/>
    </location>
</feature>
<sequence length="248" mass="25791">MKAPTIGKLTALLAGQLAMGQGDAGGYIAVHPGIVTVTSVHTTTATRFTTIYANGTSSQNATRSLTNTRKSTTNSLGLTGPRPTAIKTSLRPITTTRFLDPNGTAPPDPNSAPSRLSTSTSRAATPSLNTVRMTTVCGDWGCAYAPVSSASMIATSSQTTTAFQWVCPTCLAPVGQQDNTPTTSEPPVTRPNIAAFSGSHTGRETRCSFLDRDKDGVVTGTRQSCSTIFAIAEGSRTIFELASTPTGR</sequence>
<dbReference type="EMBL" id="CP090172">
    <property type="protein sequence ID" value="UJO22880.1"/>
    <property type="molecule type" value="Genomic_DNA"/>
</dbReference>
<gene>
    <name evidence="3" type="ORF">CLAFUR5_12278</name>
</gene>
<reference evidence="3" key="2">
    <citation type="journal article" date="2022" name="Microb. Genom.">
        <title>A chromosome-scale genome assembly of the tomato pathogen Cladosporium fulvum reveals a compartmentalized genome architecture and the presence of a dispensable chromosome.</title>
        <authorList>
            <person name="Zaccaron A.Z."/>
            <person name="Chen L.H."/>
            <person name="Samaras A."/>
            <person name="Stergiopoulos I."/>
        </authorList>
    </citation>
    <scope>NUCLEOTIDE SEQUENCE</scope>
    <source>
        <strain evidence="3">Race5_Kim</strain>
    </source>
</reference>
<feature type="region of interest" description="Disordered" evidence="1">
    <location>
        <begin position="177"/>
        <end position="199"/>
    </location>
</feature>
<dbReference type="Proteomes" id="UP000756132">
    <property type="component" value="Chromosome 10"/>
</dbReference>
<evidence type="ECO:0000256" key="1">
    <source>
        <dbReference type="SAM" id="MobiDB-lite"/>
    </source>
</evidence>
<dbReference type="GeneID" id="71992156"/>
<feature type="compositionally biased region" description="Polar residues" evidence="1">
    <location>
        <begin position="59"/>
        <end position="77"/>
    </location>
</feature>
<dbReference type="AlphaFoldDB" id="A0A9Q8PI80"/>
<accession>A0A9Q8PI80</accession>
<reference evidence="3" key="1">
    <citation type="submission" date="2021-12" db="EMBL/GenBank/DDBJ databases">
        <authorList>
            <person name="Zaccaron A."/>
            <person name="Stergiopoulos I."/>
        </authorList>
    </citation>
    <scope>NUCLEOTIDE SEQUENCE</scope>
    <source>
        <strain evidence="3">Race5_Kim</strain>
    </source>
</reference>
<feature type="signal peptide" evidence="2">
    <location>
        <begin position="1"/>
        <end position="20"/>
    </location>
</feature>
<dbReference type="OrthoDB" id="10425289at2759"/>
<dbReference type="RefSeq" id="XP_047767246.1">
    <property type="nucleotide sequence ID" value="XM_047911426.1"/>
</dbReference>
<name>A0A9Q8PI80_PASFU</name>
<feature type="region of interest" description="Disordered" evidence="1">
    <location>
        <begin position="59"/>
        <end position="125"/>
    </location>
</feature>
<feature type="chain" id="PRO_5040270961" evidence="2">
    <location>
        <begin position="21"/>
        <end position="248"/>
    </location>
</feature>
<dbReference type="OMA" id="WGCAYAP"/>
<evidence type="ECO:0000313" key="4">
    <source>
        <dbReference type="Proteomes" id="UP000756132"/>
    </source>
</evidence>
<keyword evidence="2" id="KW-0732">Signal</keyword>
<evidence type="ECO:0000256" key="2">
    <source>
        <dbReference type="SAM" id="SignalP"/>
    </source>
</evidence>
<dbReference type="KEGG" id="ffu:CLAFUR5_12278"/>
<organism evidence="3 4">
    <name type="scientific">Passalora fulva</name>
    <name type="common">Tomato leaf mold</name>
    <name type="synonym">Cladosporium fulvum</name>
    <dbReference type="NCBI Taxonomy" id="5499"/>
    <lineage>
        <taxon>Eukaryota</taxon>
        <taxon>Fungi</taxon>
        <taxon>Dikarya</taxon>
        <taxon>Ascomycota</taxon>
        <taxon>Pezizomycotina</taxon>
        <taxon>Dothideomycetes</taxon>
        <taxon>Dothideomycetidae</taxon>
        <taxon>Mycosphaerellales</taxon>
        <taxon>Mycosphaerellaceae</taxon>
        <taxon>Fulvia</taxon>
    </lineage>
</organism>
<feature type="compositionally biased region" description="Polar residues" evidence="1">
    <location>
        <begin position="177"/>
        <end position="186"/>
    </location>
</feature>
<proteinExistence type="predicted"/>
<keyword evidence="4" id="KW-1185">Reference proteome</keyword>
<protein>
    <submittedName>
        <fullName evidence="3">Uncharacterized protein</fullName>
    </submittedName>
</protein>